<protein>
    <recommendedName>
        <fullName evidence="1">VDE lipocalin domain-containing protein</fullName>
    </recommendedName>
</protein>
<comment type="caution">
    <text evidence="2">The sequence shown here is derived from an EMBL/GenBank/DDBJ whole genome shotgun (WGS) entry which is preliminary data.</text>
</comment>
<dbReference type="InterPro" id="IPR044682">
    <property type="entry name" value="VDE"/>
</dbReference>
<keyword evidence="3" id="KW-1185">Reference proteome</keyword>
<dbReference type="Gene3D" id="2.40.128.20">
    <property type="match status" value="1"/>
</dbReference>
<dbReference type="GO" id="GO:0046422">
    <property type="term" value="F:violaxanthin de-epoxidase activity"/>
    <property type="evidence" value="ECO:0007669"/>
    <property type="project" value="InterPro"/>
</dbReference>
<dbReference type="InterPro" id="IPR012674">
    <property type="entry name" value="Calycin"/>
</dbReference>
<evidence type="ECO:0000313" key="3">
    <source>
        <dbReference type="Proteomes" id="UP000326396"/>
    </source>
</evidence>
<dbReference type="EMBL" id="SZYD01000014">
    <property type="protein sequence ID" value="KAD4178730.1"/>
    <property type="molecule type" value="Genomic_DNA"/>
</dbReference>
<sequence>MSFFTPSPLPLHLLHSPKHPFFPFHLHRSLTPPPLLWHKFTLPKRTVSSVLQTNNGVSSDSCSTEPRSFLNDVRIVAVVGEGAISPLKSASWLDVMSHTAERLKWIDETYEMLVFTDNILESDPKVENLQKVLSTANILLIVSVTKQESVEWIQRYSQNIQNIICFDSSPASVNKLGGSFVPVEQKSSIFRILNKKTKETMELAETISEAWIRRNSDDIRFCLLIIINAYIKPVPVLKNLRAQGFSTLNCMVKNCGRQVLNCLLDPNCRKALQCLNQCSPVDQVCNYQCIASYESPVLEEFSLCVLQKHNCLDLDAKIPDKPYVLPMVSFRDQILSHEMAEDLFIGWLGNLDWSWRVVAGQNPAYDQFPCQYQLFYRGKARGSFWYEPVFQVKTLDGKLVWRRRKYRVKRGKVEEWELFDVDNCSCEDPPLGLPEGSRLHMIFKPGDCK</sequence>
<dbReference type="Proteomes" id="UP000326396">
    <property type="component" value="Linkage Group LG4"/>
</dbReference>
<gene>
    <name evidence="2" type="ORF">E3N88_27321</name>
</gene>
<name>A0A5N6MXG5_9ASTR</name>
<evidence type="ECO:0000313" key="2">
    <source>
        <dbReference type="EMBL" id="KAD4178730.1"/>
    </source>
</evidence>
<dbReference type="GO" id="GO:0010028">
    <property type="term" value="P:xanthophyll cycle"/>
    <property type="evidence" value="ECO:0007669"/>
    <property type="project" value="InterPro"/>
</dbReference>
<accession>A0A5N6MXG5</accession>
<organism evidence="2 3">
    <name type="scientific">Mikania micrantha</name>
    <name type="common">bitter vine</name>
    <dbReference type="NCBI Taxonomy" id="192012"/>
    <lineage>
        <taxon>Eukaryota</taxon>
        <taxon>Viridiplantae</taxon>
        <taxon>Streptophyta</taxon>
        <taxon>Embryophyta</taxon>
        <taxon>Tracheophyta</taxon>
        <taxon>Spermatophyta</taxon>
        <taxon>Magnoliopsida</taxon>
        <taxon>eudicotyledons</taxon>
        <taxon>Gunneridae</taxon>
        <taxon>Pentapetalae</taxon>
        <taxon>asterids</taxon>
        <taxon>campanulids</taxon>
        <taxon>Asterales</taxon>
        <taxon>Asteraceae</taxon>
        <taxon>Asteroideae</taxon>
        <taxon>Heliantheae alliance</taxon>
        <taxon>Eupatorieae</taxon>
        <taxon>Mikania</taxon>
    </lineage>
</organism>
<dbReference type="PANTHER" id="PTHR33970">
    <property type="entry name" value="VIOLAXANTHIN DE-EPOXIDASE, CHLOROPLASTIC-RELATED"/>
    <property type="match status" value="1"/>
</dbReference>
<proteinExistence type="predicted"/>
<dbReference type="InterPro" id="IPR010788">
    <property type="entry name" value="VDE_dom"/>
</dbReference>
<evidence type="ECO:0000259" key="1">
    <source>
        <dbReference type="Pfam" id="PF07137"/>
    </source>
</evidence>
<feature type="domain" description="VDE lipocalin" evidence="1">
    <location>
        <begin position="249"/>
        <end position="422"/>
    </location>
</feature>
<dbReference type="Pfam" id="PF07137">
    <property type="entry name" value="VDE"/>
    <property type="match status" value="1"/>
</dbReference>
<reference evidence="2 3" key="1">
    <citation type="submission" date="2019-05" db="EMBL/GenBank/DDBJ databases">
        <title>Mikania micrantha, genome provides insights into the molecular mechanism of rapid growth.</title>
        <authorList>
            <person name="Liu B."/>
        </authorList>
    </citation>
    <scope>NUCLEOTIDE SEQUENCE [LARGE SCALE GENOMIC DNA]</scope>
    <source>
        <strain evidence="2">NLD-2019</strain>
        <tissue evidence="2">Leaf</tissue>
    </source>
</reference>
<dbReference type="AlphaFoldDB" id="A0A5N6MXG5"/>
<dbReference type="OrthoDB" id="420426at2759"/>
<dbReference type="PANTHER" id="PTHR33970:SF2">
    <property type="entry name" value="OS01G0716400 PROTEIN"/>
    <property type="match status" value="1"/>
</dbReference>